<dbReference type="Pfam" id="PF04820">
    <property type="entry name" value="Trp_halogenase"/>
    <property type="match status" value="1"/>
</dbReference>
<protein>
    <submittedName>
        <fullName evidence="1">Tryptophan halogenase</fullName>
    </submittedName>
</protein>
<sequence length="664" mass="74932">MIKSVVVLGGGSAGWLTASLIAAKHHDKHSPFQVTLIESPNIPTIGVGEGTWPTMVNTLQQLGISELTFLQRCDASFKQASKFVHWHTGEKDDCYYHPFTPPESFEELSLVEQWQQSEKNEKFADAVSIQAKLCDENRAPKQLKLGDYKTIENYGYHLDAGKFAQLLTEHGVNKLGIKHIVDDVIKVQSLDNGDIAALVTQNHGEIAGDLFIDCSGQAAVLIGQHYKIPFISKKDVLFIDKAIATQVPYKEENDPVASATISTAERAGWIWDIGLPSRRGVGHVFSSQYTSEAQAKADLITYLEQSIESPEQLTFKYLDINPGYRETFWHKNCVAVGMASGFLEPLEASALVMVELAAKTIALHMPAQRCVMDIVAKRYNTIMTFRWQRIIDFLKLHYVLSERDDNEFWRANRSTETIPDSLSELLELWQCQPPENNGFLSPYDLFPAASYQYILYGMGFKTKTNYLSCTQQKQSAAQNALNKVCARKQKVLPLLPTNRAILNEICTQERSFTLDVSADQSSHWQLLTNMKIEHICQELPVFFKRQKNNSFVPIALSHLTYKTLTDKPKSKAILTNELATYHNKETLAVEKLESLLEPAKLDITLNDNSNIAVLGLYVVNQKQWQQHDVKACFTAQQQQLIDQIIASISHVPKLIDRENLVRQK</sequence>
<name>A0A919BMX7_9GAMM</name>
<reference evidence="1" key="2">
    <citation type="submission" date="2020-09" db="EMBL/GenBank/DDBJ databases">
        <authorList>
            <person name="Sun Q."/>
            <person name="Kim S."/>
        </authorList>
    </citation>
    <scope>NUCLEOTIDE SEQUENCE</scope>
    <source>
        <strain evidence="1">KCTC 42731</strain>
    </source>
</reference>
<reference evidence="1" key="1">
    <citation type="journal article" date="2014" name="Int. J. Syst. Evol. Microbiol.">
        <title>Complete genome sequence of Corynebacterium casei LMG S-19264T (=DSM 44701T), isolated from a smear-ripened cheese.</title>
        <authorList>
            <consortium name="US DOE Joint Genome Institute (JGI-PGF)"/>
            <person name="Walter F."/>
            <person name="Albersmeier A."/>
            <person name="Kalinowski J."/>
            <person name="Ruckert C."/>
        </authorList>
    </citation>
    <scope>NUCLEOTIDE SEQUENCE</scope>
    <source>
        <strain evidence="1">KCTC 42731</strain>
    </source>
</reference>
<gene>
    <name evidence="1" type="ORF">GCM10017161_30000</name>
</gene>
<dbReference type="PANTHER" id="PTHR43747:SF4">
    <property type="entry name" value="FLAVIN-DEPENDENT TRYPTOPHAN HALOGENASE"/>
    <property type="match status" value="1"/>
</dbReference>
<dbReference type="EMBL" id="BNCK01000007">
    <property type="protein sequence ID" value="GHF99529.1"/>
    <property type="molecule type" value="Genomic_DNA"/>
</dbReference>
<dbReference type="SUPFAM" id="SSF51905">
    <property type="entry name" value="FAD/NAD(P)-binding domain"/>
    <property type="match status" value="1"/>
</dbReference>
<proteinExistence type="predicted"/>
<organism evidence="1 2">
    <name type="scientific">Thalassotalea marina</name>
    <dbReference type="NCBI Taxonomy" id="1673741"/>
    <lineage>
        <taxon>Bacteria</taxon>
        <taxon>Pseudomonadati</taxon>
        <taxon>Pseudomonadota</taxon>
        <taxon>Gammaproteobacteria</taxon>
        <taxon>Alteromonadales</taxon>
        <taxon>Colwelliaceae</taxon>
        <taxon>Thalassotalea</taxon>
    </lineage>
</organism>
<dbReference type="AlphaFoldDB" id="A0A919BMX7"/>
<comment type="caution">
    <text evidence="1">The sequence shown here is derived from an EMBL/GenBank/DDBJ whole genome shotgun (WGS) entry which is preliminary data.</text>
</comment>
<dbReference type="InterPro" id="IPR050816">
    <property type="entry name" value="Flavin-dep_Halogenase_NPB"/>
</dbReference>
<dbReference type="Gene3D" id="3.50.50.60">
    <property type="entry name" value="FAD/NAD(P)-binding domain"/>
    <property type="match status" value="1"/>
</dbReference>
<keyword evidence="2" id="KW-1185">Reference proteome</keyword>
<dbReference type="Proteomes" id="UP000623842">
    <property type="component" value="Unassembled WGS sequence"/>
</dbReference>
<evidence type="ECO:0000313" key="1">
    <source>
        <dbReference type="EMBL" id="GHF99529.1"/>
    </source>
</evidence>
<dbReference type="InterPro" id="IPR036188">
    <property type="entry name" value="FAD/NAD-bd_sf"/>
</dbReference>
<dbReference type="RefSeq" id="WP_189772216.1">
    <property type="nucleotide sequence ID" value="NZ_BNCK01000007.1"/>
</dbReference>
<accession>A0A919BMX7</accession>
<dbReference type="InterPro" id="IPR006905">
    <property type="entry name" value="Flavin_halogenase"/>
</dbReference>
<dbReference type="GO" id="GO:0004497">
    <property type="term" value="F:monooxygenase activity"/>
    <property type="evidence" value="ECO:0007669"/>
    <property type="project" value="InterPro"/>
</dbReference>
<evidence type="ECO:0000313" key="2">
    <source>
        <dbReference type="Proteomes" id="UP000623842"/>
    </source>
</evidence>
<dbReference type="PANTHER" id="PTHR43747">
    <property type="entry name" value="FAD-BINDING PROTEIN"/>
    <property type="match status" value="1"/>
</dbReference>